<evidence type="ECO:0000313" key="3">
    <source>
        <dbReference type="Proteomes" id="UP000005959"/>
    </source>
</evidence>
<proteinExistence type="predicted"/>
<dbReference type="PANTHER" id="PTHR34980">
    <property type="entry name" value="INNER MEMBRANE PROTEIN-RELATED-RELATED"/>
    <property type="match status" value="1"/>
</dbReference>
<accession>G9Y3I4</accession>
<dbReference type="PANTHER" id="PTHR34980:SF2">
    <property type="entry name" value="INNER MEMBRANE PROTEIN YHAH-RELATED"/>
    <property type="match status" value="1"/>
</dbReference>
<gene>
    <name evidence="2" type="ORF">HMPREF0454_01069</name>
</gene>
<comment type="caution">
    <text evidence="2">The sequence shown here is derived from an EMBL/GenBank/DDBJ whole genome shotgun (WGS) entry which is preliminary data.</text>
</comment>
<dbReference type="HOGENOM" id="CLU_093674_4_1_6"/>
<evidence type="ECO:0000313" key="2">
    <source>
        <dbReference type="EMBL" id="EHM45532.1"/>
    </source>
</evidence>
<evidence type="ECO:0008006" key="4">
    <source>
        <dbReference type="Google" id="ProtNLM"/>
    </source>
</evidence>
<dbReference type="Proteomes" id="UP000005959">
    <property type="component" value="Unassembled WGS sequence"/>
</dbReference>
<organism evidence="2 3">
    <name type="scientific">Hafnia alvei ATCC 51873</name>
    <dbReference type="NCBI Taxonomy" id="1002364"/>
    <lineage>
        <taxon>Bacteria</taxon>
        <taxon>Pseudomonadati</taxon>
        <taxon>Pseudomonadota</taxon>
        <taxon>Gammaproteobacteria</taxon>
        <taxon>Enterobacterales</taxon>
        <taxon>Hafniaceae</taxon>
        <taxon>Hafnia</taxon>
    </lineage>
</organism>
<dbReference type="Pfam" id="PF05656">
    <property type="entry name" value="DUF805"/>
    <property type="match status" value="1"/>
</dbReference>
<keyword evidence="1" id="KW-1133">Transmembrane helix</keyword>
<sequence length="137" mass="15728">MIFQLTRKEVLYMEWFLKVVKENYANFNGRARRKEYWMFTLFSSIISVVLFVLTSIFSDSMLGIIFSILAIIYALAILVPSIALIDRRLHDTDHSGWFYFIALIPLVGPIILLITLCKEGTRGDNKYGADPKTGDLI</sequence>
<dbReference type="AlphaFoldDB" id="G9Y3I4"/>
<feature type="transmembrane region" description="Helical" evidence="1">
    <location>
        <begin position="97"/>
        <end position="116"/>
    </location>
</feature>
<evidence type="ECO:0000256" key="1">
    <source>
        <dbReference type="SAM" id="Phobius"/>
    </source>
</evidence>
<dbReference type="InterPro" id="IPR008523">
    <property type="entry name" value="DUF805"/>
</dbReference>
<feature type="transmembrane region" description="Helical" evidence="1">
    <location>
        <begin position="36"/>
        <end position="57"/>
    </location>
</feature>
<dbReference type="PATRIC" id="fig|1002364.3.peg.989"/>
<dbReference type="GO" id="GO:0005886">
    <property type="term" value="C:plasma membrane"/>
    <property type="evidence" value="ECO:0007669"/>
    <property type="project" value="TreeGrafter"/>
</dbReference>
<dbReference type="EMBL" id="AGCI01000017">
    <property type="protein sequence ID" value="EHM45532.1"/>
    <property type="molecule type" value="Genomic_DNA"/>
</dbReference>
<name>G9Y3I4_HAFAL</name>
<keyword evidence="1" id="KW-0472">Membrane</keyword>
<protein>
    <recommendedName>
        <fullName evidence="4">Inner membrane protein YhaI</fullName>
    </recommendedName>
</protein>
<reference evidence="2 3" key="1">
    <citation type="submission" date="2011-08" db="EMBL/GenBank/DDBJ databases">
        <authorList>
            <person name="Weinstock G."/>
            <person name="Sodergren E."/>
            <person name="Clifton S."/>
            <person name="Fulton L."/>
            <person name="Fulton B."/>
            <person name="Courtney L."/>
            <person name="Fronick C."/>
            <person name="Harrison M."/>
            <person name="Strong C."/>
            <person name="Farmer C."/>
            <person name="Delahaunty K."/>
            <person name="Markovic C."/>
            <person name="Hall O."/>
            <person name="Minx P."/>
            <person name="Tomlinson C."/>
            <person name="Mitreva M."/>
            <person name="Hou S."/>
            <person name="Chen J."/>
            <person name="Wollam A."/>
            <person name="Pepin K.H."/>
            <person name="Johnson M."/>
            <person name="Bhonagiri V."/>
            <person name="Zhang X."/>
            <person name="Suruliraj S."/>
            <person name="Warren W."/>
            <person name="Chinwalla A."/>
            <person name="Mardis E.R."/>
            <person name="Wilson R.K."/>
        </authorList>
    </citation>
    <scope>NUCLEOTIDE SEQUENCE [LARGE SCALE GENOMIC DNA]</scope>
    <source>
        <strain evidence="2 3">ATCC 51873</strain>
    </source>
</reference>
<feature type="transmembrane region" description="Helical" evidence="1">
    <location>
        <begin position="63"/>
        <end position="85"/>
    </location>
</feature>
<keyword evidence="1" id="KW-0812">Transmembrane</keyword>